<feature type="compositionally biased region" description="Acidic residues" evidence="15">
    <location>
        <begin position="2459"/>
        <end position="2513"/>
    </location>
</feature>
<feature type="domain" description="C2H2-type" evidence="16">
    <location>
        <begin position="969"/>
        <end position="996"/>
    </location>
</feature>
<feature type="region of interest" description="Disordered" evidence="15">
    <location>
        <begin position="849"/>
        <end position="882"/>
    </location>
</feature>
<evidence type="ECO:0000256" key="1">
    <source>
        <dbReference type="ARBA" id="ARBA00004123"/>
    </source>
</evidence>
<feature type="compositionally biased region" description="Basic and acidic residues" evidence="15">
    <location>
        <begin position="489"/>
        <end position="508"/>
    </location>
</feature>
<dbReference type="FunFam" id="3.30.160.60:FF:001757">
    <property type="entry name" value="paternally-expressed gene 3 protein isoform X1"/>
    <property type="match status" value="1"/>
</dbReference>
<evidence type="ECO:0000256" key="2">
    <source>
        <dbReference type="ARBA" id="ARBA00004496"/>
    </source>
</evidence>
<feature type="region of interest" description="Disordered" evidence="15">
    <location>
        <begin position="477"/>
        <end position="508"/>
    </location>
</feature>
<reference evidence="18" key="1">
    <citation type="submission" date="2019-05" db="EMBL/GenBank/DDBJ databases">
        <authorList>
            <person name="Zhang S."/>
            <person name="Liu J."/>
        </authorList>
    </citation>
    <scope>NUCLEOTIDE SEQUENCE [LARGE SCALE GENOMIC DNA]</scope>
</reference>
<feature type="domain" description="C2H2-type" evidence="16">
    <location>
        <begin position="2350"/>
        <end position="2377"/>
    </location>
</feature>
<feature type="region of interest" description="Disordered" evidence="15">
    <location>
        <begin position="577"/>
        <end position="627"/>
    </location>
</feature>
<evidence type="ECO:0000256" key="6">
    <source>
        <dbReference type="ARBA" id="ARBA00022723"/>
    </source>
</evidence>
<feature type="domain" description="SCAN box" evidence="17">
    <location>
        <begin position="107"/>
        <end position="186"/>
    </location>
</feature>
<dbReference type="GO" id="GO:0005737">
    <property type="term" value="C:cytoplasm"/>
    <property type="evidence" value="ECO:0007669"/>
    <property type="project" value="UniProtKB-SubCell"/>
</dbReference>
<feature type="region of interest" description="Disordered" evidence="15">
    <location>
        <begin position="406"/>
        <end position="456"/>
    </location>
</feature>
<feature type="compositionally biased region" description="Polar residues" evidence="15">
    <location>
        <begin position="796"/>
        <end position="805"/>
    </location>
</feature>
<keyword evidence="19" id="KW-1185">Reference proteome</keyword>
<feature type="domain" description="C2H2-type" evidence="16">
    <location>
        <begin position="695"/>
        <end position="722"/>
    </location>
</feature>
<evidence type="ECO:0000256" key="5">
    <source>
        <dbReference type="ARBA" id="ARBA00022703"/>
    </source>
</evidence>
<keyword evidence="7" id="KW-0677">Repeat</keyword>
<feature type="compositionally biased region" description="Polar residues" evidence="15">
    <location>
        <begin position="1419"/>
        <end position="1453"/>
    </location>
</feature>
<evidence type="ECO:0000256" key="12">
    <source>
        <dbReference type="ARBA" id="ARBA00070224"/>
    </source>
</evidence>
<dbReference type="Gene3D" id="3.30.160.60">
    <property type="entry name" value="Classic Zinc Finger"/>
    <property type="match status" value="9"/>
</dbReference>
<feature type="compositionally biased region" description="Polar residues" evidence="15">
    <location>
        <begin position="1194"/>
        <end position="1227"/>
    </location>
</feature>
<dbReference type="Pfam" id="PF02023">
    <property type="entry name" value="SCAN"/>
    <property type="match status" value="1"/>
</dbReference>
<dbReference type="FunFam" id="3.30.160.60:FF:002668">
    <property type="entry name" value="Paternally expressed 3"/>
    <property type="match status" value="1"/>
</dbReference>
<evidence type="ECO:0000259" key="17">
    <source>
        <dbReference type="PROSITE" id="PS50804"/>
    </source>
</evidence>
<keyword evidence="5" id="KW-0053">Apoptosis</keyword>
<dbReference type="GO" id="GO:0000978">
    <property type="term" value="F:RNA polymerase II cis-regulatory region sequence-specific DNA binding"/>
    <property type="evidence" value="ECO:0007669"/>
    <property type="project" value="TreeGrafter"/>
</dbReference>
<feature type="compositionally biased region" description="Polar residues" evidence="15">
    <location>
        <begin position="1131"/>
        <end position="1164"/>
    </location>
</feature>
<dbReference type="GO" id="GO:0006915">
    <property type="term" value="P:apoptotic process"/>
    <property type="evidence" value="ECO:0007669"/>
    <property type="project" value="UniProtKB-KW"/>
</dbReference>
<feature type="domain" description="C2H2-type" evidence="16">
    <location>
        <begin position="2299"/>
        <end position="2326"/>
    </location>
</feature>
<dbReference type="PROSITE" id="PS50157">
    <property type="entry name" value="ZINC_FINGER_C2H2_2"/>
    <property type="match status" value="12"/>
</dbReference>
<keyword evidence="4" id="KW-0963">Cytoplasm</keyword>
<dbReference type="InterPro" id="IPR013087">
    <property type="entry name" value="Znf_C2H2_type"/>
</dbReference>
<dbReference type="SUPFAM" id="SSF57667">
    <property type="entry name" value="beta-beta-alpha zinc fingers"/>
    <property type="match status" value="6"/>
</dbReference>
<feature type="region of interest" description="Disordered" evidence="15">
    <location>
        <begin position="190"/>
        <end position="292"/>
    </location>
</feature>
<name>A0A8B9XHV8_BOSMU</name>
<dbReference type="Proteomes" id="UP000694520">
    <property type="component" value="Chromosome 20"/>
</dbReference>
<proteinExistence type="inferred from homology"/>
<feature type="region of interest" description="Disordered" evidence="15">
    <location>
        <begin position="905"/>
        <end position="942"/>
    </location>
</feature>
<evidence type="ECO:0000256" key="13">
    <source>
        <dbReference type="PROSITE-ProRule" id="PRU00042"/>
    </source>
</evidence>
<feature type="compositionally biased region" description="Polar residues" evidence="15">
    <location>
        <begin position="1239"/>
        <end position="1272"/>
    </location>
</feature>
<feature type="region of interest" description="Disordered" evidence="15">
    <location>
        <begin position="2406"/>
        <end position="2524"/>
    </location>
</feature>
<feature type="compositionally biased region" description="Polar residues" evidence="15">
    <location>
        <begin position="1392"/>
        <end position="1408"/>
    </location>
</feature>
<dbReference type="SUPFAM" id="SSF47353">
    <property type="entry name" value="Retrovirus capsid dimerization domain-like"/>
    <property type="match status" value="1"/>
</dbReference>
<dbReference type="Pfam" id="PF00096">
    <property type="entry name" value="zf-C2H2"/>
    <property type="match status" value="7"/>
</dbReference>
<feature type="compositionally biased region" description="Basic and acidic residues" evidence="15">
    <location>
        <begin position="223"/>
        <end position="264"/>
    </location>
</feature>
<feature type="region of interest" description="Disordered" evidence="15">
    <location>
        <begin position="791"/>
        <end position="832"/>
    </location>
</feature>
<feature type="domain" description="C2H2-type" evidence="16">
    <location>
        <begin position="2514"/>
        <end position="2537"/>
    </location>
</feature>
<keyword evidence="8 13" id="KW-0863">Zinc-finger</keyword>
<dbReference type="FunFam" id="3.30.160.60:FF:000870">
    <property type="entry name" value="zinc finger protein 197 isoform X1"/>
    <property type="match status" value="1"/>
</dbReference>
<comment type="subcellular location">
    <subcellularLocation>
        <location evidence="2">Cytoplasm</location>
    </subcellularLocation>
    <subcellularLocation>
        <location evidence="1 14">Nucleus</location>
    </subcellularLocation>
</comment>
<feature type="compositionally biased region" description="Polar residues" evidence="15">
    <location>
        <begin position="1664"/>
        <end position="1794"/>
    </location>
</feature>
<feature type="domain" description="C2H2-type" evidence="16">
    <location>
        <begin position="2126"/>
        <end position="2153"/>
    </location>
</feature>
<feature type="compositionally biased region" description="Low complexity" evidence="15">
    <location>
        <begin position="1334"/>
        <end position="1346"/>
    </location>
</feature>
<dbReference type="GO" id="GO:0005634">
    <property type="term" value="C:nucleus"/>
    <property type="evidence" value="ECO:0007669"/>
    <property type="project" value="UniProtKB-SubCell"/>
</dbReference>
<protein>
    <recommendedName>
        <fullName evidence="12">Paternally-expressed gene 3 protein</fullName>
    </recommendedName>
</protein>
<feature type="domain" description="C2H2-type" evidence="16">
    <location>
        <begin position="2565"/>
        <end position="2589"/>
    </location>
</feature>
<dbReference type="SMART" id="SM00431">
    <property type="entry name" value="SCAN"/>
    <property type="match status" value="1"/>
</dbReference>
<organism evidence="18 19">
    <name type="scientific">Bos mutus grunniens</name>
    <name type="common">Wild yak</name>
    <name type="synonym">Bos grunniens</name>
    <dbReference type="NCBI Taxonomy" id="30521"/>
    <lineage>
        <taxon>Eukaryota</taxon>
        <taxon>Metazoa</taxon>
        <taxon>Chordata</taxon>
        <taxon>Craniata</taxon>
        <taxon>Vertebrata</taxon>
        <taxon>Euteleostomi</taxon>
        <taxon>Mammalia</taxon>
        <taxon>Eutheria</taxon>
        <taxon>Laurasiatheria</taxon>
        <taxon>Artiodactyla</taxon>
        <taxon>Ruminantia</taxon>
        <taxon>Pecora</taxon>
        <taxon>Bovidae</taxon>
        <taxon>Bovinae</taxon>
        <taxon>Bos</taxon>
    </lineage>
</organism>
<evidence type="ECO:0000259" key="16">
    <source>
        <dbReference type="PROSITE" id="PS50157"/>
    </source>
</evidence>
<feature type="compositionally biased region" description="Polar residues" evidence="15">
    <location>
        <begin position="1462"/>
        <end position="1641"/>
    </location>
</feature>
<dbReference type="GeneTree" id="ENSGT00940000162525"/>
<sequence length="2589" mass="286685">MCLCVGGVVRRPPGPVLPPGSPQPLGHVCLLTIRRSLSTDCPRCCVCPVGACWVPPVKLFLRDMLPPKSLSATKPKKWAPNLYELDSDLSEPDAVPGEGATDSEFFHQRFRNFLYVEFIGPRKTLLKLRNLCLDWLQPEIRTKEEIIEVLVLEQYLSILPERIKPWVYARKPETCEKLVALLEDYEAMYEPEDDNSSDTHSEGGMSRRAAESPPPRPALPCCSDRERDRDWDQDWERDRERGRARERERRRGRSRDMESRDRWPSVRSPRSRFHQRDLTLPLAERAKEREHRRRDSLLDLDARSEEAVLYQDMVALTEDRKPQNPIQDNMENYRKLLSLGVQLAEDDGHSHMTQGHSARSKRSAYPSTSRGLKTAPETKKSAHRRGICEAESSHGVIMEKFIKDVARSSRSGRARESSERPHRLSRRAGGDWKEASFSRREAGASERGPEGGAFGGGGFSCGSDLVSKKRALERKRRYHFDAEGQGPVHDPRGGARKRPFECGGEARRAAKAAGASSLSAPPVAPSQPLDFGAMPYVCDECGRSFAVISEFVEHQIVHTRESLYEYGESFIHSAAVSEAQSRPEGARRSEGAQAAGLAEHQGGQAQEHLRGSGDEEQDEPFLPSPTFSELQKMYGKDKFYECKVCKETFLHSSALIEHQKIHSHEDREKERSTGAVRRTPMLGELQRACGKEKRYECKVCGETFHHSAALREHQKTHGRGSPSEGRARAFEETFIPGQSLKRRQKTYSKEKLYDFREGGDAFGRSSDFMEHQKIHSRKSYFDSRGYEKPLLHSMSMPGSQKSHTITRPPEDEDEEKAFTAGSSPEDGQEARGYERSAYERAILHSLAAFRPPRGLREDGEPSTYLSGLRDPPQKTPAWESPYAGGRHSFFRSSVFYRASRPAPLDHLAGEGPSGWQRDGEASGPSSDGRQHQKARAKKKNIERKNYDASMMHSLHFGESQTFRPRERFYECLECGEFFVRSSELAEHQKIHSRKKLSGSKNYLRSVLRSLSSTDPQTSYQGQSVQMSYPQEAAQTSYAELAAQTSYAELAAQTSYAEEPAQTSYAEEPAQTSYTEAPAEASYTEEPAQTSCIEEPAQTSYTNPAAETSYTEEPAQTSYTEAPAEASYTEEPVQTSCIEEPAQTSYTDPAAETSYTEEPAQTNYTEEPAEASGIEEPAQTSYTEAPAEASYTEEPAQTSCIEEPAQTSYTNPAAETSYTEEPAQTSYTEAPAEASYTEEPVQTSCIEEPAQTSYTDPAAETSYTEEPAQTNYTEEPAEASGIEEPAQTSCIEEPAQTSCIEEPAQTSCIEEPAQTSYTDPAAETSYTEEPAQTNYTEESAEASYTEEPSQTSCIEEPAQTSYTDPAAETSYTEEPAQTSYTKEPAEASYTEEPAQTSCIEEPAQTNYTKESAKASYTEEPAQTSCIEEPAQTSYTDPAAETSYTEEPAQTNYTVESAEASYTEEPSQTSCIEEPAQTSYTDSAADTSYTEEPAQTSCTEEPAQTSYTEEPAQTSYTEEPAQTSYTQEPAQTSYTEEPAQTSYTEEPAQTSYTEEPAQTSYTQEPAQTSYTEEPAQTSYTEEPAQTSYAQEPAQTSYAEEPAQTSYAEEPAQTSYTEEPAQTSYTEEPAQTSYTQEPAQTNYTEEPAEASYAEEPAEASYAEEPAQTSYPEEPAQTSYAEEPAQTSYAKEPAQTSYAEEPAQTSYPEEPAQTSYPEEPAQTSYAEELAQTSYAEEPAQTSYPEEPAQTSYAEEPAQTSYAEEPAQTSYAEEPAQTSYAEEPAQTSYAEEPAQTSYSEEPAQTRYTGEPAQIRYAEEPAQTRYAEEPAQTSYAEEPAQTRYAEEPAQTRYAEEPAQTSYSEEPAQTRYAEEPAQTSYSEEPAQTRYAGEPAQTRYAREPGQTRYAEEPPAETSYAELVAQISYAELVTPTSYAELAAETGYFEPPAQTSYTEPAETNYADPAAQVSFDEPPAEASYADLAAEISYAELAAETSYADLAAQISYDEPPAETSYAELAAQISYSEPADQTSYAELAAQTSYSEPLAQTSYAELTSETSYCEQPVLNECKECGECFATVEDLGRHQKIYAREKFHDGKLFGEPVMQDLGLDGSPEEELEEQEEPEEPEDSIYGCKDCGLGFADRADLRDHQKVHGREYLVDSREYTHPAVHMPPVSEYQKDCLGEQLYECPACGESFVHSSFLFEHQKVHEQDQFYGHRRYEPFMQPLIVSPRRPQAPQKSAPAGVGPQCQVCGQDFIHASVLSEHARGHAGEGLPDQGQGGAGAAGPGPAPTEPQQDPGEEQRYECETCGESFPSQADLQEHMRVHEKGEPYDYGAAFVHTSFLTEPPKRDWPFYECKDCGKSFIHSTILTKHQKLHLQEEGAAAAAAATAQEAEANVLVPREVLRIQGSNVEAAEPEVEAAEPEVEAAEPEVEAAEPLGEAEGPEWEAAEPSGEAEQPHAEAEQPDMDADEPDGAGIEDPEERAEEPEGDDDEPDGAGIEDPEEEGEEQEIQVEEPYYDCGECGETFPSGAAYAEHLTAHASLVILEPAGLYGEGAGGPEGGRPDDELFKCDVCGQLFSDRLSLARHQNTHTG</sequence>
<feature type="compositionally biased region" description="Basic and acidic residues" evidence="15">
    <location>
        <begin position="406"/>
        <end position="449"/>
    </location>
</feature>
<evidence type="ECO:0000256" key="4">
    <source>
        <dbReference type="ARBA" id="ARBA00022490"/>
    </source>
</evidence>
<evidence type="ECO:0000256" key="11">
    <source>
        <dbReference type="ARBA" id="ARBA00061988"/>
    </source>
</evidence>
<reference evidence="18" key="3">
    <citation type="submission" date="2025-09" db="UniProtKB">
        <authorList>
            <consortium name="Ensembl"/>
        </authorList>
    </citation>
    <scope>IDENTIFICATION</scope>
</reference>
<feature type="compositionally biased region" description="Low complexity" evidence="15">
    <location>
        <begin position="1646"/>
        <end position="1663"/>
    </location>
</feature>
<dbReference type="PROSITE" id="PS00028">
    <property type="entry name" value="ZINC_FINGER_C2H2_1"/>
    <property type="match status" value="11"/>
</dbReference>
<dbReference type="PANTHER" id="PTHR23226">
    <property type="entry name" value="ZINC FINGER AND SCAN DOMAIN-CONTAINING"/>
    <property type="match status" value="1"/>
</dbReference>
<feature type="compositionally biased region" description="Basic and acidic residues" evidence="15">
    <location>
        <begin position="376"/>
        <end position="390"/>
    </location>
</feature>
<feature type="domain" description="C2H2-type" evidence="16">
    <location>
        <begin position="536"/>
        <end position="563"/>
    </location>
</feature>
<keyword evidence="6" id="KW-0479">Metal-binding</keyword>
<reference evidence="18" key="2">
    <citation type="submission" date="2025-08" db="UniProtKB">
        <authorList>
            <consortium name="Ensembl"/>
        </authorList>
    </citation>
    <scope>IDENTIFICATION</scope>
</reference>
<evidence type="ECO:0000256" key="14">
    <source>
        <dbReference type="PROSITE-ProRule" id="PRU00187"/>
    </source>
</evidence>
<dbReference type="Ensembl" id="ENSBGRT00000025653.1">
    <property type="protein sequence ID" value="ENSBGRP00000022229.1"/>
    <property type="gene ID" value="ENSBGRG00000013929.1"/>
</dbReference>
<feature type="compositionally biased region" description="Basic residues" evidence="15">
    <location>
        <begin position="931"/>
        <end position="941"/>
    </location>
</feature>
<feature type="compositionally biased region" description="Polar residues" evidence="15">
    <location>
        <begin position="1053"/>
        <end position="1074"/>
    </location>
</feature>
<evidence type="ECO:0000256" key="8">
    <source>
        <dbReference type="ARBA" id="ARBA00022771"/>
    </source>
</evidence>
<dbReference type="FunFam" id="3.30.160.60:FF:000100">
    <property type="entry name" value="Zinc finger 45-like"/>
    <property type="match status" value="1"/>
</dbReference>
<evidence type="ECO:0000256" key="7">
    <source>
        <dbReference type="ARBA" id="ARBA00022737"/>
    </source>
</evidence>
<feature type="domain" description="C2H2-type" evidence="16">
    <location>
        <begin position="640"/>
        <end position="667"/>
    </location>
</feature>
<accession>A0A8B9XHV8</accession>
<evidence type="ECO:0000256" key="9">
    <source>
        <dbReference type="ARBA" id="ARBA00022833"/>
    </source>
</evidence>
<feature type="region of interest" description="Disordered" evidence="15">
    <location>
        <begin position="2261"/>
        <end position="2304"/>
    </location>
</feature>
<dbReference type="SMART" id="SM00355">
    <property type="entry name" value="ZnF_C2H2"/>
    <property type="match status" value="12"/>
</dbReference>
<dbReference type="InterPro" id="IPR036236">
    <property type="entry name" value="Znf_C2H2_sf"/>
</dbReference>
<dbReference type="GO" id="GO:0008270">
    <property type="term" value="F:zinc ion binding"/>
    <property type="evidence" value="ECO:0007669"/>
    <property type="project" value="UniProtKB-KW"/>
</dbReference>
<feature type="region of interest" description="Disordered" evidence="15">
    <location>
        <begin position="2102"/>
        <end position="2123"/>
    </location>
</feature>
<dbReference type="Gene3D" id="1.10.4020.10">
    <property type="entry name" value="DNA breaking-rejoining enzymes"/>
    <property type="match status" value="1"/>
</dbReference>
<keyword evidence="10 14" id="KW-0539">Nucleus</keyword>
<dbReference type="FunFam" id="3.30.160.60:FF:000661">
    <property type="entry name" value="paternally-expressed gene 3 protein-like"/>
    <property type="match status" value="1"/>
</dbReference>
<dbReference type="InterPro" id="IPR003309">
    <property type="entry name" value="SCAN_dom"/>
</dbReference>
<feature type="compositionally biased region" description="Acidic residues" evidence="15">
    <location>
        <begin position="2107"/>
        <end position="2123"/>
    </location>
</feature>
<comment type="subunit">
    <text evidence="11">Homodimer. Interacts with SIAH1A and SIAH2. Interacts with TRAF2.</text>
</comment>
<dbReference type="FunFam" id="1.10.4020.10:FF:000001">
    <property type="entry name" value="zinc finger protein 263 isoform X1"/>
    <property type="match status" value="1"/>
</dbReference>
<keyword evidence="9" id="KW-0862">Zinc</keyword>
<feature type="compositionally biased region" description="Polar residues" evidence="15">
    <location>
        <begin position="1086"/>
        <end position="1119"/>
    </location>
</feature>
<feature type="region of interest" description="Disordered" evidence="15">
    <location>
        <begin position="347"/>
        <end position="390"/>
    </location>
</feature>
<dbReference type="CDD" id="cd07936">
    <property type="entry name" value="SCAN"/>
    <property type="match status" value="1"/>
</dbReference>
<feature type="compositionally biased region" description="Polar residues" evidence="15">
    <location>
        <begin position="1347"/>
        <end position="1380"/>
    </location>
</feature>
<feature type="region of interest" description="Disordered" evidence="15">
    <location>
        <begin position="1053"/>
        <end position="1906"/>
    </location>
</feature>
<dbReference type="PROSITE" id="PS50804">
    <property type="entry name" value="SCAN_BOX"/>
    <property type="match status" value="1"/>
</dbReference>
<comment type="similarity">
    <text evidence="3">Belongs to the krueppel C2H2-type zinc-finger protein family.</text>
</comment>
<dbReference type="InterPro" id="IPR038269">
    <property type="entry name" value="SCAN_sf"/>
</dbReference>
<feature type="compositionally biased region" description="Polar residues" evidence="15">
    <location>
        <begin position="1285"/>
        <end position="1333"/>
    </location>
</feature>
<dbReference type="PANTHER" id="PTHR23226:SF357">
    <property type="entry name" value="PATERNALLY-EXPRESSED GENE 3 PROTEIN"/>
    <property type="match status" value="1"/>
</dbReference>
<feature type="domain" description="C2H2-type" evidence="16">
    <location>
        <begin position="2242"/>
        <end position="2269"/>
    </location>
</feature>
<evidence type="ECO:0000313" key="19">
    <source>
        <dbReference type="Proteomes" id="UP000694520"/>
    </source>
</evidence>
<dbReference type="GO" id="GO:0000981">
    <property type="term" value="F:DNA-binding transcription factor activity, RNA polymerase II-specific"/>
    <property type="evidence" value="ECO:0007669"/>
    <property type="project" value="TreeGrafter"/>
</dbReference>
<feature type="domain" description="C2H2-type" evidence="16">
    <location>
        <begin position="2061"/>
        <end position="2088"/>
    </location>
</feature>
<feature type="compositionally biased region" description="Acidic residues" evidence="15">
    <location>
        <begin position="2410"/>
        <end position="2430"/>
    </location>
</feature>
<dbReference type="FunFam" id="3.30.160.60:FF:002097">
    <property type="entry name" value="paternally-expressed gene 3 protein isoform X1"/>
    <property type="match status" value="1"/>
</dbReference>
<evidence type="ECO:0000313" key="18">
    <source>
        <dbReference type="Ensembl" id="ENSBGRP00000022229.1"/>
    </source>
</evidence>
<evidence type="ECO:0000256" key="10">
    <source>
        <dbReference type="ARBA" id="ARBA00023242"/>
    </source>
</evidence>
<evidence type="ECO:0000256" key="15">
    <source>
        <dbReference type="SAM" id="MobiDB-lite"/>
    </source>
</evidence>
<evidence type="ECO:0000256" key="3">
    <source>
        <dbReference type="ARBA" id="ARBA00006991"/>
    </source>
</evidence>
<feature type="domain" description="C2H2-type" evidence="16">
    <location>
        <begin position="2182"/>
        <end position="2209"/>
    </location>
</feature>